<feature type="transmembrane region" description="Helical" evidence="1">
    <location>
        <begin position="335"/>
        <end position="355"/>
    </location>
</feature>
<keyword evidence="1" id="KW-0472">Membrane</keyword>
<name>A0A9D4ZBP0_ADICA</name>
<dbReference type="SUPFAM" id="SSF53167">
    <property type="entry name" value="Purine and uridine phosphorylases"/>
    <property type="match status" value="1"/>
</dbReference>
<dbReference type="InterPro" id="IPR000845">
    <property type="entry name" value="Nucleoside_phosphorylase_d"/>
</dbReference>
<dbReference type="Gene3D" id="3.40.50.1580">
    <property type="entry name" value="Nucleoside phosphorylase domain"/>
    <property type="match status" value="1"/>
</dbReference>
<dbReference type="GO" id="GO:0009116">
    <property type="term" value="P:nucleoside metabolic process"/>
    <property type="evidence" value="ECO:0007669"/>
    <property type="project" value="InterPro"/>
</dbReference>
<keyword evidence="1" id="KW-1133">Transmembrane helix</keyword>
<sequence length="360" mass="39514">MAFPAPTHDELVMRRVSTIATSPVYVLAFLAVIIEGAIDSSVMKCVADINDKGPYLGLVIPNAFELYPFLNTSIFTLDSTIDISGRRFHVGEVAGRRVLAVMTGLGMLNTGITTQLLLTYFDISGVLHYGIAGNADDELNIGDITIPRYWAHTGLWEWERYAGESFGRKLFRMAKGEFIEAEDLGCLEIGNYNDPRGNGSNMLSKICYEAEEVLPVNGTPETVEQHFWVPVDESYYQIAAQITSKSLNLKRCTNESNCLSQAPQVVTVSRGVSANIFVDNAAYRSFLHDHFNVSLVDEESAGVALTCLTNNVSFIAFRALSDLAGGSDEANEAEIFYNLAATNAVIVLTAFIRMLPLMAY</sequence>
<dbReference type="EMBL" id="JABFUD020000015">
    <property type="protein sequence ID" value="KAI5069159.1"/>
    <property type="molecule type" value="Genomic_DNA"/>
</dbReference>
<dbReference type="Proteomes" id="UP000886520">
    <property type="component" value="Chromosome 15"/>
</dbReference>
<organism evidence="3 4">
    <name type="scientific">Adiantum capillus-veneris</name>
    <name type="common">Maidenhair fern</name>
    <dbReference type="NCBI Taxonomy" id="13818"/>
    <lineage>
        <taxon>Eukaryota</taxon>
        <taxon>Viridiplantae</taxon>
        <taxon>Streptophyta</taxon>
        <taxon>Embryophyta</taxon>
        <taxon>Tracheophyta</taxon>
        <taxon>Polypodiopsida</taxon>
        <taxon>Polypodiidae</taxon>
        <taxon>Polypodiales</taxon>
        <taxon>Pteridineae</taxon>
        <taxon>Pteridaceae</taxon>
        <taxon>Vittarioideae</taxon>
        <taxon>Adiantum</taxon>
    </lineage>
</organism>
<dbReference type="InterPro" id="IPR035994">
    <property type="entry name" value="Nucleoside_phosphorylase_sf"/>
</dbReference>
<evidence type="ECO:0000313" key="3">
    <source>
        <dbReference type="EMBL" id="KAI5069159.1"/>
    </source>
</evidence>
<proteinExistence type="predicted"/>
<evidence type="ECO:0000313" key="4">
    <source>
        <dbReference type="Proteomes" id="UP000886520"/>
    </source>
</evidence>
<keyword evidence="4" id="KW-1185">Reference proteome</keyword>
<evidence type="ECO:0000256" key="1">
    <source>
        <dbReference type="SAM" id="Phobius"/>
    </source>
</evidence>
<dbReference type="GO" id="GO:0003824">
    <property type="term" value="F:catalytic activity"/>
    <property type="evidence" value="ECO:0007669"/>
    <property type="project" value="InterPro"/>
</dbReference>
<gene>
    <name evidence="3" type="ORF">GOP47_0015460</name>
</gene>
<keyword evidence="1" id="KW-0812">Transmembrane</keyword>
<dbReference type="OrthoDB" id="1891335at2759"/>
<feature type="domain" description="Nucleoside phosphorylase" evidence="2">
    <location>
        <begin position="83"/>
        <end position="353"/>
    </location>
</feature>
<evidence type="ECO:0000259" key="2">
    <source>
        <dbReference type="Pfam" id="PF01048"/>
    </source>
</evidence>
<dbReference type="PANTHER" id="PTHR21234:SF42">
    <property type="entry name" value="PHOSPHORYLASE SUPERFAMILY PROTEIN"/>
    <property type="match status" value="1"/>
</dbReference>
<dbReference type="CDD" id="cd09008">
    <property type="entry name" value="MTAN"/>
    <property type="match status" value="1"/>
</dbReference>
<dbReference type="AlphaFoldDB" id="A0A9D4ZBP0"/>
<dbReference type="Pfam" id="PF01048">
    <property type="entry name" value="PNP_UDP_1"/>
    <property type="match status" value="1"/>
</dbReference>
<protein>
    <recommendedName>
        <fullName evidence="2">Nucleoside phosphorylase domain-containing protein</fullName>
    </recommendedName>
</protein>
<dbReference type="PANTHER" id="PTHR21234">
    <property type="entry name" value="PURINE NUCLEOSIDE PHOSPHORYLASE"/>
    <property type="match status" value="1"/>
</dbReference>
<reference evidence="3" key="1">
    <citation type="submission" date="2021-01" db="EMBL/GenBank/DDBJ databases">
        <title>Adiantum capillus-veneris genome.</title>
        <authorList>
            <person name="Fang Y."/>
            <person name="Liao Q."/>
        </authorList>
    </citation>
    <scope>NUCLEOTIDE SEQUENCE</scope>
    <source>
        <strain evidence="3">H3</strain>
        <tissue evidence="3">Leaf</tissue>
    </source>
</reference>
<accession>A0A9D4ZBP0</accession>
<comment type="caution">
    <text evidence="3">The sequence shown here is derived from an EMBL/GenBank/DDBJ whole genome shotgun (WGS) entry which is preliminary data.</text>
</comment>